<evidence type="ECO:0000256" key="2">
    <source>
        <dbReference type="ARBA" id="ARBA00022448"/>
    </source>
</evidence>
<feature type="compositionally biased region" description="Basic and acidic residues" evidence="9">
    <location>
        <begin position="496"/>
        <end position="508"/>
    </location>
</feature>
<dbReference type="EMBL" id="QCYY01002412">
    <property type="protein sequence ID" value="ROT70573.1"/>
    <property type="molecule type" value="Genomic_DNA"/>
</dbReference>
<dbReference type="Proteomes" id="UP000283509">
    <property type="component" value="Unassembled WGS sequence"/>
</dbReference>
<keyword evidence="5 8" id="KW-0406">Ion transport</keyword>
<keyword evidence="6 10" id="KW-0472">Membrane</keyword>
<dbReference type="SUPFAM" id="SSF81324">
    <property type="entry name" value="Voltage-gated potassium channels"/>
    <property type="match status" value="2"/>
</dbReference>
<evidence type="ECO:0000256" key="8">
    <source>
        <dbReference type="RuleBase" id="RU003857"/>
    </source>
</evidence>
<dbReference type="GO" id="GO:0030322">
    <property type="term" value="P:stabilization of membrane potential"/>
    <property type="evidence" value="ECO:0007669"/>
    <property type="project" value="TreeGrafter"/>
</dbReference>
<sequence>MRFASADAAKRFGHMSPATPWGRVFCILYALVGVPLNGILVAVLADIFSSKVVNSHVRARAKRYESRLGVATDAVLYLVPGFIVFLFVPAAVLLVVEEGWNYLDSFYFAFITLTTIGFGDYVAGRQDLDHMWIWTYKVVMVVWIVFGLGYIVMIHRIEQKVARTLKRQASKIHQNLHTDLKRLRKVVTALAILPDDTEEDCGKEKVLKRCASQSAMSQGVGGVEAKEDHTLPRSVTSLQSSDRMKTFRQALSEAAINNVGKKDQLRSLSSLEDVALFLEMVESLLHEHEAGIAKEADDQAHHILSDDDSNSSDDDSYGTVTDIPHKGDLEAGFCNQAFVGDKGEVEVAVQKPCHDASDGSKKGLEKEDEPSVNQRVQQRLNCLLMEVDKKSSRGRLHHKSLTEITSSGQLLGEMESIVCKPFSSPDLYDTSSASHRSYNSVPGRIKSGCVKSHPSLSDVFPALPSACDAVDHQPVSQHGGQHPEKPAGRRWSVGSESRRKGVPRDGHHAPHHAPHNFLAGIKLSAAKSAKDLSSPLSLLSQWIHGSALRTQGLQEAEKAREKEKDSGSSDESQEATTPQYTRL</sequence>
<dbReference type="AlphaFoldDB" id="A0A3R7MV93"/>
<evidence type="ECO:0000259" key="11">
    <source>
        <dbReference type="Pfam" id="PF07885"/>
    </source>
</evidence>
<dbReference type="GO" id="GO:0005886">
    <property type="term" value="C:plasma membrane"/>
    <property type="evidence" value="ECO:0007669"/>
    <property type="project" value="TreeGrafter"/>
</dbReference>
<protein>
    <submittedName>
        <fullName evidence="12">Open rectifier potassium channel protein 1</fullName>
    </submittedName>
</protein>
<gene>
    <name evidence="12" type="ORF">C7M84_011180</name>
</gene>
<accession>A0A3R7MV93</accession>
<dbReference type="InterPro" id="IPR013099">
    <property type="entry name" value="K_chnl_dom"/>
</dbReference>
<proteinExistence type="inferred from homology"/>
<feature type="compositionally biased region" description="Basic and acidic residues" evidence="9">
    <location>
        <begin position="555"/>
        <end position="567"/>
    </location>
</feature>
<feature type="transmembrane region" description="Helical" evidence="10">
    <location>
        <begin position="68"/>
        <end position="96"/>
    </location>
</feature>
<dbReference type="GO" id="GO:0015271">
    <property type="term" value="F:outward rectifier potassium channel activity"/>
    <property type="evidence" value="ECO:0007669"/>
    <property type="project" value="TreeGrafter"/>
</dbReference>
<dbReference type="InterPro" id="IPR003280">
    <property type="entry name" value="2pore_dom_K_chnl"/>
</dbReference>
<feature type="domain" description="Potassium channel" evidence="11">
    <location>
        <begin position="82"/>
        <end position="155"/>
    </location>
</feature>
<dbReference type="STRING" id="6689.A0A3R7MV93"/>
<reference evidence="12 13" key="2">
    <citation type="submission" date="2019-01" db="EMBL/GenBank/DDBJ databases">
        <title>The decoding of complex shrimp genome reveals the adaptation for benthos swimmer, frequently molting mechanism and breeding impact on genome.</title>
        <authorList>
            <person name="Sun Y."/>
            <person name="Gao Y."/>
            <person name="Yu Y."/>
        </authorList>
    </citation>
    <scope>NUCLEOTIDE SEQUENCE [LARGE SCALE GENOMIC DNA]</scope>
    <source>
        <tissue evidence="12">Muscle</tissue>
    </source>
</reference>
<dbReference type="PRINTS" id="PR01333">
    <property type="entry name" value="2POREKCHANEL"/>
</dbReference>
<comment type="similarity">
    <text evidence="8">Belongs to the two pore domain potassium channel (TC 1.A.1.8) family.</text>
</comment>
<evidence type="ECO:0000313" key="13">
    <source>
        <dbReference type="Proteomes" id="UP000283509"/>
    </source>
</evidence>
<keyword evidence="13" id="KW-1185">Reference proteome</keyword>
<evidence type="ECO:0000256" key="7">
    <source>
        <dbReference type="ARBA" id="ARBA00023303"/>
    </source>
</evidence>
<feature type="domain" description="Potassium channel" evidence="11">
    <location>
        <begin position="12"/>
        <end position="48"/>
    </location>
</feature>
<feature type="compositionally biased region" description="Basic and acidic residues" evidence="9">
    <location>
        <begin position="353"/>
        <end position="365"/>
    </location>
</feature>
<keyword evidence="4 10" id="KW-1133">Transmembrane helix</keyword>
<dbReference type="OrthoDB" id="297496at2759"/>
<evidence type="ECO:0000313" key="12">
    <source>
        <dbReference type="EMBL" id="ROT70573.1"/>
    </source>
</evidence>
<dbReference type="GO" id="GO:0022841">
    <property type="term" value="F:potassium ion leak channel activity"/>
    <property type="evidence" value="ECO:0007669"/>
    <property type="project" value="TreeGrafter"/>
</dbReference>
<keyword evidence="7 8" id="KW-0407">Ion channel</keyword>
<comment type="caution">
    <text evidence="12">The sequence shown here is derived from an EMBL/GenBank/DDBJ whole genome shotgun (WGS) entry which is preliminary data.</text>
</comment>
<dbReference type="Gene3D" id="1.10.287.70">
    <property type="match status" value="1"/>
</dbReference>
<evidence type="ECO:0000256" key="10">
    <source>
        <dbReference type="SAM" id="Phobius"/>
    </source>
</evidence>
<organism evidence="12 13">
    <name type="scientific">Penaeus vannamei</name>
    <name type="common">Whiteleg shrimp</name>
    <name type="synonym">Litopenaeus vannamei</name>
    <dbReference type="NCBI Taxonomy" id="6689"/>
    <lineage>
        <taxon>Eukaryota</taxon>
        <taxon>Metazoa</taxon>
        <taxon>Ecdysozoa</taxon>
        <taxon>Arthropoda</taxon>
        <taxon>Crustacea</taxon>
        <taxon>Multicrustacea</taxon>
        <taxon>Malacostraca</taxon>
        <taxon>Eumalacostraca</taxon>
        <taxon>Eucarida</taxon>
        <taxon>Decapoda</taxon>
        <taxon>Dendrobranchiata</taxon>
        <taxon>Penaeoidea</taxon>
        <taxon>Penaeidae</taxon>
        <taxon>Penaeus</taxon>
    </lineage>
</organism>
<evidence type="ECO:0000256" key="4">
    <source>
        <dbReference type="ARBA" id="ARBA00022989"/>
    </source>
</evidence>
<evidence type="ECO:0000256" key="5">
    <source>
        <dbReference type="ARBA" id="ARBA00023065"/>
    </source>
</evidence>
<feature type="transmembrane region" description="Helical" evidence="10">
    <location>
        <begin position="102"/>
        <end position="122"/>
    </location>
</feature>
<dbReference type="Pfam" id="PF07885">
    <property type="entry name" value="Ion_trans_2"/>
    <property type="match status" value="2"/>
</dbReference>
<keyword evidence="2 8" id="KW-0813">Transport</keyword>
<dbReference type="PANTHER" id="PTHR11003">
    <property type="entry name" value="POTASSIUM CHANNEL, SUBFAMILY K"/>
    <property type="match status" value="1"/>
</dbReference>
<comment type="subcellular location">
    <subcellularLocation>
        <location evidence="1">Membrane</location>
        <topology evidence="1">Multi-pass membrane protein</topology>
    </subcellularLocation>
</comment>
<evidence type="ECO:0000256" key="1">
    <source>
        <dbReference type="ARBA" id="ARBA00004141"/>
    </source>
</evidence>
<evidence type="ECO:0000256" key="3">
    <source>
        <dbReference type="ARBA" id="ARBA00022692"/>
    </source>
</evidence>
<dbReference type="PANTHER" id="PTHR11003:SF345">
    <property type="entry name" value="TWIK FAMILY OF POTASSIUM CHANNELS PROTEIN 18"/>
    <property type="match status" value="1"/>
</dbReference>
<evidence type="ECO:0000256" key="9">
    <source>
        <dbReference type="SAM" id="MobiDB-lite"/>
    </source>
</evidence>
<reference evidence="12 13" key="1">
    <citation type="submission" date="2018-04" db="EMBL/GenBank/DDBJ databases">
        <authorList>
            <person name="Zhang X."/>
            <person name="Yuan J."/>
            <person name="Li F."/>
            <person name="Xiang J."/>
        </authorList>
    </citation>
    <scope>NUCLEOTIDE SEQUENCE [LARGE SCALE GENOMIC DNA]</scope>
    <source>
        <tissue evidence="12">Muscle</tissue>
    </source>
</reference>
<keyword evidence="3 8" id="KW-0812">Transmembrane</keyword>
<feature type="transmembrane region" description="Helical" evidence="10">
    <location>
        <begin position="134"/>
        <end position="153"/>
    </location>
</feature>
<name>A0A3R7MV93_PENVA</name>
<evidence type="ECO:0000256" key="6">
    <source>
        <dbReference type="ARBA" id="ARBA00023136"/>
    </source>
</evidence>
<feature type="region of interest" description="Disordered" evidence="9">
    <location>
        <begin position="353"/>
        <end position="372"/>
    </location>
</feature>
<feature type="transmembrane region" description="Helical" evidence="10">
    <location>
        <begin position="20"/>
        <end position="48"/>
    </location>
</feature>
<feature type="region of interest" description="Disordered" evidence="9">
    <location>
        <begin position="470"/>
        <end position="514"/>
    </location>
</feature>
<feature type="region of interest" description="Disordered" evidence="9">
    <location>
        <begin position="550"/>
        <end position="583"/>
    </location>
</feature>